<comment type="caution">
    <text evidence="1">The sequence shown here is derived from an EMBL/GenBank/DDBJ whole genome shotgun (WGS) entry which is preliminary data.</text>
</comment>
<reference evidence="1 2" key="1">
    <citation type="submission" date="2019-11" db="EMBL/GenBank/DDBJ databases">
        <title>Whole genome sequencing identifies a novel species of the genus Arsenicicoccus isolated from human blood.</title>
        <authorList>
            <person name="Jeong J.H."/>
            <person name="Kweon O.J."/>
            <person name="Kim H.R."/>
            <person name="Kim T.-H."/>
            <person name="Ha S.-M."/>
            <person name="Lee M.-K."/>
        </authorList>
    </citation>
    <scope>NUCLEOTIDE SEQUENCE [LARGE SCALE GENOMIC DNA]</scope>
    <source>
        <strain evidence="1 2">MKL-02</strain>
    </source>
</reference>
<dbReference type="EMBL" id="WLVL01000019">
    <property type="protein sequence ID" value="MTB71361.1"/>
    <property type="molecule type" value="Genomic_DNA"/>
</dbReference>
<proteinExistence type="predicted"/>
<organism evidence="1 2">
    <name type="scientific">Arsenicicoccus cauae</name>
    <dbReference type="NCBI Taxonomy" id="2663847"/>
    <lineage>
        <taxon>Bacteria</taxon>
        <taxon>Bacillati</taxon>
        <taxon>Actinomycetota</taxon>
        <taxon>Actinomycetes</taxon>
        <taxon>Micrococcales</taxon>
        <taxon>Intrasporangiaceae</taxon>
        <taxon>Arsenicicoccus</taxon>
    </lineage>
</organism>
<keyword evidence="2" id="KW-1185">Reference proteome</keyword>
<name>A0A6I3ISW6_9MICO</name>
<accession>A0A6I3ISW6</accession>
<evidence type="ECO:0000313" key="2">
    <source>
        <dbReference type="Proteomes" id="UP000431092"/>
    </source>
</evidence>
<dbReference type="Proteomes" id="UP000431092">
    <property type="component" value="Unassembled WGS sequence"/>
</dbReference>
<evidence type="ECO:0000313" key="1">
    <source>
        <dbReference type="EMBL" id="MTB71361.1"/>
    </source>
</evidence>
<dbReference type="AlphaFoldDB" id="A0A6I3ISW6"/>
<gene>
    <name evidence="1" type="ORF">GGG17_05130</name>
</gene>
<dbReference type="RefSeq" id="WP_154592702.1">
    <property type="nucleotide sequence ID" value="NZ_WLVL01000019.1"/>
</dbReference>
<sequence length="148" mass="15945">MHLSQYDRVLGLTLTARLSAPPRSAILAVLVASTDHGIPAAHVRLWLRSRAVVTPVADLAASSTWRHLVKAARRFAKQNADESLSLATARRWVACVALRPPTGTTLQEVQARFSVALVGELCARRGWDTAALDQTTMALIAMDEAGHG</sequence>
<protein>
    <submittedName>
        <fullName evidence="1">Uncharacterized protein</fullName>
    </submittedName>
</protein>